<evidence type="ECO:0000313" key="2">
    <source>
        <dbReference type="Proteomes" id="UP001143304"/>
    </source>
</evidence>
<sequence>MQKATGIQLTIANTIIDLVQGDIKEHLSADSIPLRGDVLGLGTTTSIDNGELAFAYDERASETSIFKCHANTGGIHKVCTGDGSDHFPYVCFSTDATDKGNIINLALLKPQSHWRLADWIAAAIDTLEQPAELYGVRARCQWQDLVITVASKLCMTQTNRNAPADAEAGSGAAVYDALQHYILSREAPAPAGSKIEYLGDALHWDCCGFFDTEPEKGRVTVAQAGAHLHIHGVSTDHRYGGHLHHEHALTHLKGIDELVIYPIEAVAQLGSDLAVNDIRFEAGVLHFEVTNLGQMDVSDIGIDVVPNDCYSQREYLRLPWLSAGESKTFCIALHLEKGDHRILVAVDAVGDIIEPEGDRGNNRAWLNTTIG</sequence>
<protein>
    <recommendedName>
        <fullName evidence="3">CARDB domain-containing protein</fullName>
    </recommendedName>
</protein>
<dbReference type="EMBL" id="SHNO01000001">
    <property type="protein sequence ID" value="MCX2978741.1"/>
    <property type="molecule type" value="Genomic_DNA"/>
</dbReference>
<reference evidence="1" key="1">
    <citation type="submission" date="2019-02" db="EMBL/GenBank/DDBJ databases">
        <authorList>
            <person name="Li S.-H."/>
        </authorList>
    </citation>
    <scope>NUCLEOTIDE SEQUENCE</scope>
    <source>
        <strain evidence="1">IMCC11814</strain>
    </source>
</reference>
<proteinExistence type="predicted"/>
<comment type="caution">
    <text evidence="1">The sequence shown here is derived from an EMBL/GenBank/DDBJ whole genome shotgun (WGS) entry which is preliminary data.</text>
</comment>
<dbReference type="Gene3D" id="2.60.40.10">
    <property type="entry name" value="Immunoglobulins"/>
    <property type="match status" value="1"/>
</dbReference>
<organism evidence="1 2">
    <name type="scientific">Candidatus Marimicrobium litorale</name>
    <dbReference type="NCBI Taxonomy" id="2518991"/>
    <lineage>
        <taxon>Bacteria</taxon>
        <taxon>Pseudomonadati</taxon>
        <taxon>Pseudomonadota</taxon>
        <taxon>Gammaproteobacteria</taxon>
        <taxon>Cellvibrionales</taxon>
        <taxon>Halieaceae</taxon>
        <taxon>Marimicrobium</taxon>
    </lineage>
</organism>
<name>A0ABT3T8X7_9GAMM</name>
<evidence type="ECO:0000313" key="1">
    <source>
        <dbReference type="EMBL" id="MCX2978741.1"/>
    </source>
</evidence>
<gene>
    <name evidence="1" type="ORF">EYC82_15345</name>
</gene>
<dbReference type="Proteomes" id="UP001143304">
    <property type="component" value="Unassembled WGS sequence"/>
</dbReference>
<evidence type="ECO:0008006" key="3">
    <source>
        <dbReference type="Google" id="ProtNLM"/>
    </source>
</evidence>
<accession>A0ABT3T8X7</accession>
<dbReference type="InterPro" id="IPR013783">
    <property type="entry name" value="Ig-like_fold"/>
</dbReference>
<dbReference type="RefSeq" id="WP_279250434.1">
    <property type="nucleotide sequence ID" value="NZ_SHNO01000001.1"/>
</dbReference>
<keyword evidence="2" id="KW-1185">Reference proteome</keyword>